<name>A0AA41KZT9_9BURK</name>
<feature type="binding site" evidence="15">
    <location>
        <position position="301"/>
    </location>
    <ligand>
        <name>Mg(2+)</name>
        <dbReference type="ChEBI" id="CHEBI:18420"/>
        <note>catalytic</note>
    </ligand>
</feature>
<dbReference type="RefSeq" id="WP_217942052.1">
    <property type="nucleotide sequence ID" value="NZ_JAHTGR010000004.1"/>
</dbReference>
<dbReference type="EC" id="3.1.26.12" evidence="15"/>
<evidence type="ECO:0000256" key="9">
    <source>
        <dbReference type="ARBA" id="ARBA00022730"/>
    </source>
</evidence>
<evidence type="ECO:0000256" key="5">
    <source>
        <dbReference type="ARBA" id="ARBA00022552"/>
    </source>
</evidence>
<feature type="region of interest" description="Disordered" evidence="16">
    <location>
        <begin position="982"/>
        <end position="1013"/>
    </location>
</feature>
<keyword evidence="10 15" id="KW-0255">Endonuclease</keyword>
<feature type="compositionally biased region" description="Basic residues" evidence="16">
    <location>
        <begin position="745"/>
        <end position="756"/>
    </location>
</feature>
<dbReference type="GO" id="GO:0009898">
    <property type="term" value="C:cytoplasmic side of plasma membrane"/>
    <property type="evidence" value="ECO:0007669"/>
    <property type="project" value="UniProtKB-UniRule"/>
</dbReference>
<evidence type="ECO:0000256" key="11">
    <source>
        <dbReference type="ARBA" id="ARBA00022801"/>
    </source>
</evidence>
<dbReference type="Pfam" id="PF10150">
    <property type="entry name" value="RNase_E_G"/>
    <property type="match status" value="1"/>
</dbReference>
<feature type="region of interest" description="Required for zinc-mediated homotetramerization and catalytic activity" evidence="15">
    <location>
        <begin position="402"/>
        <end position="405"/>
    </location>
</feature>
<keyword evidence="15" id="KW-0820">tRNA-binding</keyword>
<keyword evidence="5 15" id="KW-0698">rRNA processing</keyword>
<keyword evidence="13 15" id="KW-0694">RNA-binding</keyword>
<evidence type="ECO:0000313" key="18">
    <source>
        <dbReference type="EMBL" id="MBV6321311.1"/>
    </source>
</evidence>
<reference evidence="19" key="2">
    <citation type="submission" date="2022-03" db="EMBL/GenBank/DDBJ databases">
        <title>Genome Encyclopedia of Bacteria and Archaea VI: Functional Genomics of Type Strains.</title>
        <authorList>
            <person name="Whitman W."/>
        </authorList>
    </citation>
    <scope>NUCLEOTIDE SEQUENCE</scope>
    <source>
        <strain evidence="19">HSC-15S17</strain>
    </source>
</reference>
<dbReference type="Proteomes" id="UP001162889">
    <property type="component" value="Unassembled WGS sequence"/>
</dbReference>
<dbReference type="GO" id="GO:0000049">
    <property type="term" value="F:tRNA binding"/>
    <property type="evidence" value="ECO:0007669"/>
    <property type="project" value="UniProtKB-KW"/>
</dbReference>
<dbReference type="HAMAP" id="MF_00970">
    <property type="entry name" value="RNase_E"/>
    <property type="match status" value="1"/>
</dbReference>
<dbReference type="GO" id="GO:0000287">
    <property type="term" value="F:magnesium ion binding"/>
    <property type="evidence" value="ECO:0007669"/>
    <property type="project" value="UniProtKB-UniRule"/>
</dbReference>
<dbReference type="GO" id="GO:0006364">
    <property type="term" value="P:rRNA processing"/>
    <property type="evidence" value="ECO:0007669"/>
    <property type="project" value="UniProtKB-UniRule"/>
</dbReference>
<keyword evidence="21" id="KW-1185">Reference proteome</keyword>
<dbReference type="GO" id="GO:0006402">
    <property type="term" value="P:mRNA catabolic process"/>
    <property type="evidence" value="ECO:0007669"/>
    <property type="project" value="UniProtKB-UniRule"/>
</dbReference>
<reference evidence="18" key="1">
    <citation type="submission" date="2021-07" db="EMBL/GenBank/DDBJ databases">
        <title>Characterization of violacein-producing bacteria and related species.</title>
        <authorList>
            <person name="Wilson H.S."/>
            <person name="De Leon M.E."/>
        </authorList>
    </citation>
    <scope>NUCLEOTIDE SEQUENCE</scope>
    <source>
        <strain evidence="18">HSC-15S17</strain>
    </source>
</reference>
<feature type="region of interest" description="Disordered" evidence="16">
    <location>
        <begin position="576"/>
        <end position="787"/>
    </location>
</feature>
<evidence type="ECO:0000256" key="8">
    <source>
        <dbReference type="ARBA" id="ARBA00022723"/>
    </source>
</evidence>
<keyword evidence="3 15" id="KW-0963">Cytoplasm</keyword>
<keyword evidence="14 15" id="KW-0472">Membrane</keyword>
<evidence type="ECO:0000256" key="1">
    <source>
        <dbReference type="ARBA" id="ARBA00005663"/>
    </source>
</evidence>
<gene>
    <name evidence="15" type="primary">rne</name>
    <name evidence="18" type="ORF">KVP70_10215</name>
    <name evidence="19" type="ORF">L1274_003170</name>
</gene>
<dbReference type="EMBL" id="JAHTGR010000004">
    <property type="protein sequence ID" value="MBV6321311.1"/>
    <property type="molecule type" value="Genomic_DNA"/>
</dbReference>
<dbReference type="InterPro" id="IPR003029">
    <property type="entry name" value="S1_domain"/>
</dbReference>
<comment type="subcellular location">
    <subcellularLocation>
        <location evidence="15">Cytoplasm</location>
    </subcellularLocation>
    <subcellularLocation>
        <location evidence="15">Cell inner membrane</location>
        <topology evidence="15">Peripheral membrane protein</topology>
        <orientation evidence="15">Cytoplasmic side</orientation>
    </subcellularLocation>
</comment>
<comment type="function">
    <text evidence="15">Endoribonuclease that plays a central role in RNA processing and decay. Required for the maturation of 5S and 16S rRNAs and the majority of tRNAs. Also involved in the degradation of most mRNAs.</text>
</comment>
<dbReference type="Proteomes" id="UP001155901">
    <property type="component" value="Unassembled WGS sequence"/>
</dbReference>
<evidence type="ECO:0000313" key="19">
    <source>
        <dbReference type="EMBL" id="MCP2009441.1"/>
    </source>
</evidence>
<dbReference type="GO" id="GO:0019843">
    <property type="term" value="F:rRNA binding"/>
    <property type="evidence" value="ECO:0007669"/>
    <property type="project" value="UniProtKB-KW"/>
</dbReference>
<feature type="binding site" evidence="15">
    <location>
        <position position="402"/>
    </location>
    <ligand>
        <name>Zn(2+)</name>
        <dbReference type="ChEBI" id="CHEBI:29105"/>
        <note>ligand shared between dimeric partners</note>
    </ligand>
</feature>
<dbReference type="InterPro" id="IPR019307">
    <property type="entry name" value="RNA-bd_AU-1/RNase_E/G"/>
</dbReference>
<feature type="compositionally biased region" description="Polar residues" evidence="16">
    <location>
        <begin position="716"/>
        <end position="726"/>
    </location>
</feature>
<evidence type="ECO:0000256" key="13">
    <source>
        <dbReference type="ARBA" id="ARBA00022884"/>
    </source>
</evidence>
<keyword evidence="4 15" id="KW-0997">Cell inner membrane</keyword>
<keyword evidence="15" id="KW-0862">Zinc</keyword>
<dbReference type="Pfam" id="PF20833">
    <property type="entry name" value="RNase_E_G_Thio"/>
    <property type="match status" value="1"/>
</dbReference>
<feature type="binding site" evidence="15">
    <location>
        <position position="405"/>
    </location>
    <ligand>
        <name>Zn(2+)</name>
        <dbReference type="ChEBI" id="CHEBI:29105"/>
        <note>ligand shared between dimeric partners</note>
    </ligand>
</feature>
<dbReference type="PANTHER" id="PTHR30001:SF1">
    <property type="entry name" value="RIBONUCLEASE E_G-LIKE PROTEIN, CHLOROPLASTIC"/>
    <property type="match status" value="1"/>
</dbReference>
<evidence type="ECO:0000259" key="17">
    <source>
        <dbReference type="PROSITE" id="PS50126"/>
    </source>
</evidence>
<sequence>MKRMLFNATQQEELRVAIVDGQKLIDIDIETAGREQRKSNIYKGVITRIEPSLEACFVSYGEDRHGFLPFKEVARTYFREGVDVRTASVKEALREGQEIMVQVEKEERGNKGAALTSFVSLAGRYLVLMPNNPRGGGVSRRVEGEERQELRETMDKLDLPPGMSVIARTAGIGRNVDELQWDLNYLMQLWRAIEGAGKSASGAFLIYQESSLVIRAIRDYFQPDIGEILIDTDDIYEQAHQFMSHVMPDMVHRVKRYSDDVPLFSRFQIEHQIETAYSRTVPLPSGGAIVIDHTEALVSVDVNSARATRGSDIETTAFNTNCEAAEEVARQLRLRDLGGLIVIDFIDMEVAKNQREVEQRLKDALHHDRARVQMGKISRFGLMELSRQRLRPSLSEGSHVTCPRCSGTGHIRDTESSALQVLRIIQEEAMKENSATIHVQVPVDVAAFLLNEKRGEVLKIETRHRISVILVPNKHLETPHYKLERIKHDDPRLEESQASYSLAEQAETDMAYSKRQKEEAKPRQEAMVKTITPDQPAPLVERKPTETVIKPAPAPVPAPAEQGFFAKLFSFLSPKPAPTALPQQPTIVVKAPSGDRGDRNARGPRGRNRNGKAAGRGEREEREPGAARPVADEAKAVDANGRPARPPRPPREPREPRENQAAEGQAPRERAERPERAERTPRPPREPRGEKAPLEAKVEELALNVGVPSTGPVTEAATSILKTAPSTGPEGDENEAAVDGEEPRRRRRRGGRNRNRRDRDGTEGVEGAEGQESTAGEAGEQGEQIALSFSAPAAEAAVAPAAAAMEAPAVEAAAVVEPVAAAPVVAEAPAAEPVVAAVVTPEPAPVVEAPAVVAAPVVEAAPVVAEPVAVVVEAPAAPAQVEAPAAPVVAEAPAVVAEVAAPVVVEAAPVAAAPAPTPAPVPVAAPVVAEPVAAVAAAPVAVPTPAPVAPSAPIDLQAVLGSAGLTLAATDPAKLRAAQEAAANAVAPARVPRERKPLPPQNDEPLVQVDTRR</sequence>
<evidence type="ECO:0000256" key="2">
    <source>
        <dbReference type="ARBA" id="ARBA00022475"/>
    </source>
</evidence>
<comment type="caution">
    <text evidence="18">The sequence shown here is derived from an EMBL/GenBank/DDBJ whole genome shotgun (WGS) entry which is preliminary data.</text>
</comment>
<dbReference type="NCBIfam" id="TIGR00757">
    <property type="entry name" value="RNaseEG"/>
    <property type="match status" value="1"/>
</dbReference>
<dbReference type="InterPro" id="IPR028878">
    <property type="entry name" value="RNase_E"/>
</dbReference>
<dbReference type="EMBL" id="JALJZU010000006">
    <property type="protein sequence ID" value="MCP2009441.1"/>
    <property type="molecule type" value="Genomic_DNA"/>
</dbReference>
<dbReference type="Pfam" id="PF00575">
    <property type="entry name" value="S1"/>
    <property type="match status" value="1"/>
</dbReference>
<evidence type="ECO:0000256" key="14">
    <source>
        <dbReference type="ARBA" id="ARBA00023136"/>
    </source>
</evidence>
<dbReference type="GO" id="GO:0008995">
    <property type="term" value="F:ribonuclease E activity"/>
    <property type="evidence" value="ECO:0007669"/>
    <property type="project" value="UniProtKB-EC"/>
</dbReference>
<comment type="cofactor">
    <cofactor evidence="15">
        <name>Mg(2+)</name>
        <dbReference type="ChEBI" id="CHEBI:18420"/>
    </cofactor>
    <text evidence="15">Binds 1 Mg(2+) ion per subunit.</text>
</comment>
<keyword evidence="9 15" id="KW-0699">rRNA-binding</keyword>
<comment type="subunit">
    <text evidence="15">Homotetramer formed by a dimer of dimers.</text>
</comment>
<dbReference type="GO" id="GO:0005737">
    <property type="term" value="C:cytoplasm"/>
    <property type="evidence" value="ECO:0007669"/>
    <property type="project" value="UniProtKB-SubCell"/>
</dbReference>
<feature type="compositionally biased region" description="Basic and acidic residues" evidence="16">
    <location>
        <begin position="649"/>
        <end position="700"/>
    </location>
</feature>
<keyword evidence="11 15" id="KW-0378">Hydrolase</keyword>
<organism evidence="18 20">
    <name type="scientific">Duganella violaceipulchra</name>
    <dbReference type="NCBI Taxonomy" id="2849652"/>
    <lineage>
        <taxon>Bacteria</taxon>
        <taxon>Pseudomonadati</taxon>
        <taxon>Pseudomonadota</taxon>
        <taxon>Betaproteobacteria</taxon>
        <taxon>Burkholderiales</taxon>
        <taxon>Oxalobacteraceae</taxon>
        <taxon>Telluria group</taxon>
        <taxon>Duganella</taxon>
    </lineage>
</organism>
<feature type="binding site" evidence="15">
    <location>
        <position position="344"/>
    </location>
    <ligand>
        <name>Mg(2+)</name>
        <dbReference type="ChEBI" id="CHEBI:18420"/>
        <note>catalytic</note>
    </ligand>
</feature>
<evidence type="ECO:0000256" key="7">
    <source>
        <dbReference type="ARBA" id="ARBA00022722"/>
    </source>
</evidence>
<dbReference type="InterPro" id="IPR048583">
    <property type="entry name" value="RNase_E_G_thioredoxin-like"/>
</dbReference>
<protein>
    <recommendedName>
        <fullName evidence="15">Ribonuclease E</fullName>
        <shortName evidence="15">RNase E</shortName>
        <ecNumber evidence="15">3.1.26.12</ecNumber>
    </recommendedName>
</protein>
<evidence type="ECO:0000313" key="20">
    <source>
        <dbReference type="Proteomes" id="UP001155901"/>
    </source>
</evidence>
<dbReference type="PANTHER" id="PTHR30001">
    <property type="entry name" value="RIBONUCLEASE"/>
    <property type="match status" value="1"/>
</dbReference>
<comment type="cofactor">
    <cofactor evidence="15">
        <name>Zn(2+)</name>
        <dbReference type="ChEBI" id="CHEBI:29105"/>
    </cofactor>
    <text evidence="15">Binds 2 Zn(2+) ions per homotetramer.</text>
</comment>
<dbReference type="GO" id="GO:0008270">
    <property type="term" value="F:zinc ion binding"/>
    <property type="evidence" value="ECO:0007669"/>
    <property type="project" value="UniProtKB-UniRule"/>
</dbReference>
<keyword evidence="7 15" id="KW-0540">Nuclease</keyword>
<keyword evidence="8 15" id="KW-0479">Metal-binding</keyword>
<evidence type="ECO:0000256" key="12">
    <source>
        <dbReference type="ARBA" id="ARBA00022842"/>
    </source>
</evidence>
<evidence type="ECO:0000256" key="3">
    <source>
        <dbReference type="ARBA" id="ARBA00022490"/>
    </source>
</evidence>
<accession>A0AA41KZT9</accession>
<dbReference type="CDD" id="cd04453">
    <property type="entry name" value="S1_RNase_E"/>
    <property type="match status" value="1"/>
</dbReference>
<feature type="compositionally biased region" description="Basic and acidic residues" evidence="16">
    <location>
        <begin position="615"/>
        <end position="636"/>
    </location>
</feature>
<keyword evidence="6 15" id="KW-0819">tRNA processing</keyword>
<evidence type="ECO:0000256" key="6">
    <source>
        <dbReference type="ARBA" id="ARBA00022694"/>
    </source>
</evidence>
<comment type="similarity">
    <text evidence="1">Belongs to the RNase E/G family. RNase G subfamily.</text>
</comment>
<proteinExistence type="inferred from homology"/>
<feature type="compositionally biased region" description="Acidic residues" evidence="16">
    <location>
        <begin position="730"/>
        <end position="740"/>
    </location>
</feature>
<comment type="catalytic activity">
    <reaction evidence="15">
        <text>Endonucleolytic cleavage of single-stranded RNA in A- and U-rich regions.</text>
        <dbReference type="EC" id="3.1.26.12"/>
    </reaction>
</comment>
<feature type="domain" description="S1 motif" evidence="17">
    <location>
        <begin position="39"/>
        <end position="118"/>
    </location>
</feature>
<evidence type="ECO:0000313" key="21">
    <source>
        <dbReference type="Proteomes" id="UP001162889"/>
    </source>
</evidence>
<evidence type="ECO:0000256" key="15">
    <source>
        <dbReference type="HAMAP-Rule" id="MF_00970"/>
    </source>
</evidence>
<dbReference type="InterPro" id="IPR004659">
    <property type="entry name" value="RNase_E/G"/>
</dbReference>
<evidence type="ECO:0000256" key="10">
    <source>
        <dbReference type="ARBA" id="ARBA00022759"/>
    </source>
</evidence>
<keyword evidence="2 15" id="KW-1003">Cell membrane</keyword>
<keyword evidence="12 15" id="KW-0460">Magnesium</keyword>
<dbReference type="AlphaFoldDB" id="A0AA41KZT9"/>
<dbReference type="SMART" id="SM00316">
    <property type="entry name" value="S1"/>
    <property type="match status" value="1"/>
</dbReference>
<evidence type="ECO:0000256" key="16">
    <source>
        <dbReference type="SAM" id="MobiDB-lite"/>
    </source>
</evidence>
<evidence type="ECO:0000256" key="4">
    <source>
        <dbReference type="ARBA" id="ARBA00022519"/>
    </source>
</evidence>
<dbReference type="PROSITE" id="PS50126">
    <property type="entry name" value="S1"/>
    <property type="match status" value="1"/>
</dbReference>
<comment type="similarity">
    <text evidence="15">Belongs to the RNase E/G family. RNase E subfamily.</text>
</comment>
<dbReference type="GO" id="GO:0008033">
    <property type="term" value="P:tRNA processing"/>
    <property type="evidence" value="ECO:0007669"/>
    <property type="project" value="UniProtKB-UniRule"/>
</dbReference>